<evidence type="ECO:0000256" key="5">
    <source>
        <dbReference type="ARBA" id="ARBA00022727"/>
    </source>
</evidence>
<dbReference type="FunFam" id="3.40.50.2020:FF:000005">
    <property type="entry name" value="Ribose-phosphate pyrophosphokinase 1"/>
    <property type="match status" value="1"/>
</dbReference>
<keyword evidence="3" id="KW-0808">Transferase</keyword>
<evidence type="ECO:0000256" key="3">
    <source>
        <dbReference type="ARBA" id="ARBA00022679"/>
    </source>
</evidence>
<name>A0A068SAS6_9FUNG</name>
<dbReference type="OrthoDB" id="413572at2759"/>
<evidence type="ECO:0000256" key="7">
    <source>
        <dbReference type="ARBA" id="ARBA00022777"/>
    </source>
</evidence>
<evidence type="ECO:0000256" key="4">
    <source>
        <dbReference type="ARBA" id="ARBA00022723"/>
    </source>
</evidence>
<evidence type="ECO:0000256" key="8">
    <source>
        <dbReference type="ARBA" id="ARBA00022840"/>
    </source>
</evidence>
<evidence type="ECO:0000256" key="1">
    <source>
        <dbReference type="ARBA" id="ARBA00006478"/>
    </source>
</evidence>
<comment type="similarity">
    <text evidence="1">Belongs to the ribose-phosphate pyrophosphokinase family.</text>
</comment>
<dbReference type="FunFam" id="3.40.50.2020:FF:000007">
    <property type="entry name" value="Ribose-phosphate pyrophosphokinase"/>
    <property type="match status" value="1"/>
</dbReference>
<evidence type="ECO:0000256" key="9">
    <source>
        <dbReference type="ARBA" id="ARBA00022842"/>
    </source>
</evidence>
<evidence type="ECO:0000313" key="14">
    <source>
        <dbReference type="Proteomes" id="UP000027586"/>
    </source>
</evidence>
<comment type="caution">
    <text evidence="13">The sequence shown here is derived from an EMBL/GenBank/DDBJ whole genome shotgun (WGS) entry which is preliminary data.</text>
</comment>
<evidence type="ECO:0000256" key="6">
    <source>
        <dbReference type="ARBA" id="ARBA00022741"/>
    </source>
</evidence>
<feature type="region of interest" description="Disordered" evidence="11">
    <location>
        <begin position="105"/>
        <end position="127"/>
    </location>
</feature>
<keyword evidence="14" id="KW-1185">Reference proteome</keyword>
<dbReference type="AlphaFoldDB" id="A0A068SAS6"/>
<reference evidence="13" key="1">
    <citation type="submission" date="2013-08" db="EMBL/GenBank/DDBJ databases">
        <title>Gene expansion shapes genome architecture in the human pathogen Lichtheimia corymbifera: an evolutionary genomics analysis in the ancient terrestrial Mucorales (Mucoromycotina).</title>
        <authorList>
            <person name="Schwartze V.U."/>
            <person name="Winter S."/>
            <person name="Shelest E."/>
            <person name="Marcet-Houben M."/>
            <person name="Horn F."/>
            <person name="Wehner S."/>
            <person name="Hoffmann K."/>
            <person name="Riege K."/>
            <person name="Sammeth M."/>
            <person name="Nowrousian M."/>
            <person name="Valiante V."/>
            <person name="Linde J."/>
            <person name="Jacobsen I.D."/>
            <person name="Marz M."/>
            <person name="Brakhage A.A."/>
            <person name="Gabaldon T."/>
            <person name="Bocker S."/>
            <person name="Voigt K."/>
        </authorList>
    </citation>
    <scope>NUCLEOTIDE SEQUENCE [LARGE SCALE GENOMIC DNA]</scope>
    <source>
        <strain evidence="13">FSU 9682</strain>
    </source>
</reference>
<dbReference type="CDD" id="cd06223">
    <property type="entry name" value="PRTases_typeI"/>
    <property type="match status" value="1"/>
</dbReference>
<dbReference type="PANTHER" id="PTHR10210">
    <property type="entry name" value="RIBOSE-PHOSPHATE DIPHOSPHOKINASE FAMILY MEMBER"/>
    <property type="match status" value="1"/>
</dbReference>
<keyword evidence="9" id="KW-0460">Magnesium</keyword>
<dbReference type="SMART" id="SM01400">
    <property type="entry name" value="Pribosyltran_N"/>
    <property type="match status" value="1"/>
</dbReference>
<dbReference type="InterPro" id="IPR000836">
    <property type="entry name" value="PRTase_dom"/>
</dbReference>
<dbReference type="GO" id="GO:0005737">
    <property type="term" value="C:cytoplasm"/>
    <property type="evidence" value="ECO:0007669"/>
    <property type="project" value="TreeGrafter"/>
</dbReference>
<dbReference type="InterPro" id="IPR005946">
    <property type="entry name" value="Rib-P_diPkinase"/>
</dbReference>
<dbReference type="STRING" id="1263082.A0A068SAS6"/>
<dbReference type="GO" id="GO:0016301">
    <property type="term" value="F:kinase activity"/>
    <property type="evidence" value="ECO:0007669"/>
    <property type="project" value="UniProtKB-KW"/>
</dbReference>
<keyword evidence="4" id="KW-0479">Metal-binding</keyword>
<keyword evidence="6" id="KW-0547">Nucleotide-binding</keyword>
<evidence type="ECO:0000313" key="13">
    <source>
        <dbReference type="EMBL" id="CDH58952.1"/>
    </source>
</evidence>
<dbReference type="Pfam" id="PF14572">
    <property type="entry name" value="Pribosyl_synth"/>
    <property type="match status" value="1"/>
</dbReference>
<gene>
    <name evidence="13" type="ORF">LCOR_09797.1</name>
</gene>
<comment type="catalytic activity">
    <reaction evidence="10">
        <text>D-ribose 5-phosphate + ATP = 5-phospho-alpha-D-ribose 1-diphosphate + AMP + H(+)</text>
        <dbReference type="Rhea" id="RHEA:15609"/>
        <dbReference type="ChEBI" id="CHEBI:15378"/>
        <dbReference type="ChEBI" id="CHEBI:30616"/>
        <dbReference type="ChEBI" id="CHEBI:58017"/>
        <dbReference type="ChEBI" id="CHEBI:78346"/>
        <dbReference type="ChEBI" id="CHEBI:456215"/>
        <dbReference type="EC" id="2.7.6.1"/>
    </reaction>
</comment>
<organism evidence="13 14">
    <name type="scientific">Lichtheimia corymbifera JMRC:FSU:9682</name>
    <dbReference type="NCBI Taxonomy" id="1263082"/>
    <lineage>
        <taxon>Eukaryota</taxon>
        <taxon>Fungi</taxon>
        <taxon>Fungi incertae sedis</taxon>
        <taxon>Mucoromycota</taxon>
        <taxon>Mucoromycotina</taxon>
        <taxon>Mucoromycetes</taxon>
        <taxon>Mucorales</taxon>
        <taxon>Lichtheimiaceae</taxon>
        <taxon>Lichtheimia</taxon>
    </lineage>
</organism>
<dbReference type="Gene3D" id="3.40.50.2020">
    <property type="match status" value="3"/>
</dbReference>
<dbReference type="EMBL" id="CBTN010000063">
    <property type="protein sequence ID" value="CDH58952.1"/>
    <property type="molecule type" value="Genomic_DNA"/>
</dbReference>
<dbReference type="InterPro" id="IPR029099">
    <property type="entry name" value="Pribosyltran_N"/>
</dbReference>
<dbReference type="GO" id="GO:0002189">
    <property type="term" value="C:ribose phosphate diphosphokinase complex"/>
    <property type="evidence" value="ECO:0007669"/>
    <property type="project" value="UniProtKB-ARBA"/>
</dbReference>
<sequence>MRNLVVVGGSSHPELTAAICSRLGIAPGQAKLSKFSNKETSVEMKESVRGQDVYIIQSGCSSVNDAVFELLIMINACKIASAKRITAVLPYFPYSRQADVPFRPSSGAPLERLPPATPKTSSVVEPSTDDVSKLLRQKLSMAASGGGRNGSDYRQWVAQPGTLVANLLTCSGADHIVTMEMHDAQFQGFFDCPVDNLLSRPLLIKYIRHCIPQYENAVIVSPDAGGAKRATAIAETLQMDFALIHKERRLTPTKRELMLVGDVRGKVCILIDDICDTSYTITRAARMLRENGAVKIYALVCHAILSGNAVQNIENSELDQVIVSNTIPQHLSRQQCSKIKMYDVAPMFAEAIRRIHFGESVSMLLDAHQEYF</sequence>
<dbReference type="Proteomes" id="UP000027586">
    <property type="component" value="Unassembled WGS sequence"/>
</dbReference>
<dbReference type="SUPFAM" id="SSF53271">
    <property type="entry name" value="PRTase-like"/>
    <property type="match status" value="1"/>
</dbReference>
<keyword evidence="5" id="KW-0545">Nucleotide biosynthesis</keyword>
<dbReference type="GO" id="GO:0000287">
    <property type="term" value="F:magnesium ion binding"/>
    <property type="evidence" value="ECO:0007669"/>
    <property type="project" value="InterPro"/>
</dbReference>
<accession>A0A068SAS6</accession>
<feature type="domain" description="Ribose-phosphate pyrophosphokinase N-terminal" evidence="12">
    <location>
        <begin position="5"/>
        <end position="98"/>
    </location>
</feature>
<dbReference type="EC" id="2.7.6.1" evidence="2"/>
<evidence type="ECO:0000256" key="11">
    <source>
        <dbReference type="SAM" id="MobiDB-lite"/>
    </source>
</evidence>
<evidence type="ECO:0000259" key="12">
    <source>
        <dbReference type="Pfam" id="PF13793"/>
    </source>
</evidence>
<proteinExistence type="inferred from homology"/>
<dbReference type="VEuPathDB" id="FungiDB:LCOR_09797.1"/>
<keyword evidence="7" id="KW-0418">Kinase</keyword>
<dbReference type="GO" id="GO:0006164">
    <property type="term" value="P:purine nucleotide biosynthetic process"/>
    <property type="evidence" value="ECO:0007669"/>
    <property type="project" value="TreeGrafter"/>
</dbReference>
<evidence type="ECO:0000256" key="2">
    <source>
        <dbReference type="ARBA" id="ARBA00013247"/>
    </source>
</evidence>
<evidence type="ECO:0000256" key="10">
    <source>
        <dbReference type="ARBA" id="ARBA00049535"/>
    </source>
</evidence>
<protein>
    <recommendedName>
        <fullName evidence="2">ribose-phosphate diphosphokinase</fullName>
        <ecNumber evidence="2">2.7.6.1</ecNumber>
    </recommendedName>
</protein>
<dbReference type="GO" id="GO:0004749">
    <property type="term" value="F:ribose phosphate diphosphokinase activity"/>
    <property type="evidence" value="ECO:0007669"/>
    <property type="project" value="UniProtKB-EC"/>
</dbReference>
<dbReference type="GO" id="GO:0005524">
    <property type="term" value="F:ATP binding"/>
    <property type="evidence" value="ECO:0007669"/>
    <property type="project" value="UniProtKB-KW"/>
</dbReference>
<dbReference type="GO" id="GO:0006015">
    <property type="term" value="P:5-phosphoribose 1-diphosphate biosynthetic process"/>
    <property type="evidence" value="ECO:0007669"/>
    <property type="project" value="TreeGrafter"/>
</dbReference>
<dbReference type="PANTHER" id="PTHR10210:SF36">
    <property type="entry name" value="RIBOSE-PHOSPHATE PYROPHOSPHOKINASE 5"/>
    <property type="match status" value="1"/>
</dbReference>
<dbReference type="Pfam" id="PF13793">
    <property type="entry name" value="Pribosyltran_N"/>
    <property type="match status" value="1"/>
</dbReference>
<dbReference type="InterPro" id="IPR029057">
    <property type="entry name" value="PRTase-like"/>
</dbReference>
<keyword evidence="8" id="KW-0067">ATP-binding</keyword>
<dbReference type="NCBIfam" id="TIGR01251">
    <property type="entry name" value="ribP_PPkin"/>
    <property type="match status" value="1"/>
</dbReference>